<keyword evidence="3" id="KW-1003">Cell membrane</keyword>
<proteinExistence type="inferred from homology"/>
<keyword evidence="6" id="KW-0472">Membrane</keyword>
<feature type="domain" description="Type II secretion system protein GspF" evidence="7">
    <location>
        <begin position="28"/>
        <end position="139"/>
    </location>
</feature>
<comment type="caution">
    <text evidence="8">The sequence shown here is derived from an EMBL/GenBank/DDBJ whole genome shotgun (WGS) entry which is preliminary data.</text>
</comment>
<evidence type="ECO:0000256" key="3">
    <source>
        <dbReference type="ARBA" id="ARBA00022475"/>
    </source>
</evidence>
<feature type="non-terminal residue" evidence="8">
    <location>
        <position position="139"/>
    </location>
</feature>
<dbReference type="InterPro" id="IPR042094">
    <property type="entry name" value="T2SS_GspF_sf"/>
</dbReference>
<keyword evidence="4" id="KW-0812">Transmembrane</keyword>
<gene>
    <name evidence="8" type="ORF">CQA75_09075</name>
</gene>
<keyword evidence="9" id="KW-1185">Reference proteome</keyword>
<dbReference type="Proteomes" id="UP000309584">
    <property type="component" value="Unassembled WGS sequence"/>
</dbReference>
<accession>A0ABY2TG45</accession>
<dbReference type="InterPro" id="IPR018076">
    <property type="entry name" value="T2SS_GspF_dom"/>
</dbReference>
<evidence type="ECO:0000256" key="4">
    <source>
        <dbReference type="ARBA" id="ARBA00022692"/>
    </source>
</evidence>
<protein>
    <submittedName>
        <fullName evidence="8">Type II secretion system F family protein</fullName>
    </submittedName>
</protein>
<dbReference type="Gene3D" id="1.20.81.30">
    <property type="entry name" value="Type II secretion system (T2SS), domain F"/>
    <property type="match status" value="1"/>
</dbReference>
<feature type="non-terminal residue" evidence="8">
    <location>
        <position position="1"/>
    </location>
</feature>
<dbReference type="PANTHER" id="PTHR30012:SF0">
    <property type="entry name" value="TYPE II SECRETION SYSTEM PROTEIN F-RELATED"/>
    <property type="match status" value="1"/>
</dbReference>
<evidence type="ECO:0000256" key="1">
    <source>
        <dbReference type="ARBA" id="ARBA00004651"/>
    </source>
</evidence>
<comment type="similarity">
    <text evidence="2">Belongs to the GSP F family.</text>
</comment>
<dbReference type="InterPro" id="IPR003004">
    <property type="entry name" value="GspF/PilC"/>
</dbReference>
<organism evidence="8 9">
    <name type="scientific">Campylobacter taeniopygiae</name>
    <dbReference type="NCBI Taxonomy" id="2510188"/>
    <lineage>
        <taxon>Bacteria</taxon>
        <taxon>Pseudomonadati</taxon>
        <taxon>Campylobacterota</taxon>
        <taxon>Epsilonproteobacteria</taxon>
        <taxon>Campylobacterales</taxon>
        <taxon>Campylobacteraceae</taxon>
        <taxon>Campylobacter</taxon>
    </lineage>
</organism>
<reference evidence="8 9" key="1">
    <citation type="submission" date="2018-05" db="EMBL/GenBank/DDBJ databases">
        <title>Novel Campyloabacter and Helicobacter Species and Strains.</title>
        <authorList>
            <person name="Mannion A.J."/>
            <person name="Shen Z."/>
            <person name="Fox J.G."/>
        </authorList>
    </citation>
    <scope>NUCLEOTIDE SEQUENCE [LARGE SCALE GENOMIC DNA]</scope>
    <source>
        <strain evidence="9">MIT10-5678</strain>
    </source>
</reference>
<dbReference type="PANTHER" id="PTHR30012">
    <property type="entry name" value="GENERAL SECRETION PATHWAY PROTEIN"/>
    <property type="match status" value="1"/>
</dbReference>
<dbReference type="Pfam" id="PF00482">
    <property type="entry name" value="T2SSF"/>
    <property type="match status" value="1"/>
</dbReference>
<dbReference type="EMBL" id="NXLY01000076">
    <property type="protein sequence ID" value="TKX31834.1"/>
    <property type="molecule type" value="Genomic_DNA"/>
</dbReference>
<evidence type="ECO:0000313" key="8">
    <source>
        <dbReference type="EMBL" id="TKX31834.1"/>
    </source>
</evidence>
<evidence type="ECO:0000256" key="2">
    <source>
        <dbReference type="ARBA" id="ARBA00005745"/>
    </source>
</evidence>
<evidence type="ECO:0000256" key="5">
    <source>
        <dbReference type="ARBA" id="ARBA00022989"/>
    </source>
</evidence>
<evidence type="ECO:0000313" key="9">
    <source>
        <dbReference type="Proteomes" id="UP000309584"/>
    </source>
</evidence>
<name>A0ABY2TG45_9BACT</name>
<keyword evidence="5" id="KW-1133">Transmembrane helix</keyword>
<comment type="subcellular location">
    <subcellularLocation>
        <location evidence="1">Cell membrane</location>
        <topology evidence="1">Multi-pass membrane protein</topology>
    </subcellularLocation>
</comment>
<sequence length="139" mass="16149">IFSLWVDFLLLKIPFVKNMIFYNEFCTFFLVFSLLLKNKVDFLTAFFLASSSLKNKFLCKKCKHISTLCQQGLSPDEAFKKSHLFEGVVLSMLNIAMKSAKLDLMSEKISNFYETKQENLMSKFIFLLEPLMTFLVAIL</sequence>
<evidence type="ECO:0000256" key="6">
    <source>
        <dbReference type="ARBA" id="ARBA00023136"/>
    </source>
</evidence>
<evidence type="ECO:0000259" key="7">
    <source>
        <dbReference type="Pfam" id="PF00482"/>
    </source>
</evidence>